<feature type="region of interest" description="Disordered" evidence="1">
    <location>
        <begin position="73"/>
        <end position="109"/>
    </location>
</feature>
<dbReference type="EMBL" id="KZ613466">
    <property type="protein sequence ID" value="PMD27005.1"/>
    <property type="molecule type" value="Genomic_DNA"/>
</dbReference>
<evidence type="ECO:0000313" key="3">
    <source>
        <dbReference type="Proteomes" id="UP000235672"/>
    </source>
</evidence>
<sequence length="281" mass="31838">MPRAKAVKNSAPGRVDSAPKPVKISSALAQAINTMDAWMLKAYVKHYCETNKILRCDLEQLCLVPGKEVVRYHADTDSEDDQDSENEGSEDEEDEEESTSNSDREKELDYESEFWADHDERCHGPMKSFFDDPGYADGFIWDCCQESGSNEGCKFTKHKAAVNEIRYPPPVVISSAELLNNVLANSKKRKAEAQMQRPIYARCGNCERRFDVDDNNTKSCVYHPGYKTIDDEGEHWCDWDEDCHGSISPLVDDPDHADGFMWSCCEGPLDHPGCKTRRHEA</sequence>
<protein>
    <recommendedName>
        <fullName evidence="4">C2H2-type domain-containing protein</fullName>
    </recommendedName>
</protein>
<reference evidence="2 3" key="1">
    <citation type="submission" date="2016-05" db="EMBL/GenBank/DDBJ databases">
        <title>A degradative enzymes factory behind the ericoid mycorrhizal symbiosis.</title>
        <authorList>
            <consortium name="DOE Joint Genome Institute"/>
            <person name="Martino E."/>
            <person name="Morin E."/>
            <person name="Grelet G."/>
            <person name="Kuo A."/>
            <person name="Kohler A."/>
            <person name="Daghino S."/>
            <person name="Barry K."/>
            <person name="Choi C."/>
            <person name="Cichocki N."/>
            <person name="Clum A."/>
            <person name="Copeland A."/>
            <person name="Hainaut M."/>
            <person name="Haridas S."/>
            <person name="Labutti K."/>
            <person name="Lindquist E."/>
            <person name="Lipzen A."/>
            <person name="Khouja H.-R."/>
            <person name="Murat C."/>
            <person name="Ohm R."/>
            <person name="Olson A."/>
            <person name="Spatafora J."/>
            <person name="Veneault-Fourrey C."/>
            <person name="Henrissat B."/>
            <person name="Grigoriev I."/>
            <person name="Martin F."/>
            <person name="Perotto S."/>
        </authorList>
    </citation>
    <scope>NUCLEOTIDE SEQUENCE [LARGE SCALE GENOMIC DNA]</scope>
    <source>
        <strain evidence="2 3">UAMH 7357</strain>
    </source>
</reference>
<organism evidence="2 3">
    <name type="scientific">Hyaloscypha hepaticicola</name>
    <dbReference type="NCBI Taxonomy" id="2082293"/>
    <lineage>
        <taxon>Eukaryota</taxon>
        <taxon>Fungi</taxon>
        <taxon>Dikarya</taxon>
        <taxon>Ascomycota</taxon>
        <taxon>Pezizomycotina</taxon>
        <taxon>Leotiomycetes</taxon>
        <taxon>Helotiales</taxon>
        <taxon>Hyaloscyphaceae</taxon>
        <taxon>Hyaloscypha</taxon>
    </lineage>
</organism>
<dbReference type="PANTHER" id="PTHR38167:SF1">
    <property type="entry name" value="C2H2-TYPE DOMAIN-CONTAINING PROTEIN"/>
    <property type="match status" value="1"/>
</dbReference>
<gene>
    <name evidence="2" type="ORF">NA56DRAFT_653893</name>
</gene>
<evidence type="ECO:0000256" key="1">
    <source>
        <dbReference type="SAM" id="MobiDB-lite"/>
    </source>
</evidence>
<proteinExistence type="predicted"/>
<dbReference type="PANTHER" id="PTHR38167">
    <property type="entry name" value="C2H2-TYPE DOMAIN-CONTAINING PROTEIN"/>
    <property type="match status" value="1"/>
</dbReference>
<evidence type="ECO:0000313" key="2">
    <source>
        <dbReference type="EMBL" id="PMD27005.1"/>
    </source>
</evidence>
<evidence type="ECO:0008006" key="4">
    <source>
        <dbReference type="Google" id="ProtNLM"/>
    </source>
</evidence>
<dbReference type="AlphaFoldDB" id="A0A2J6QL56"/>
<dbReference type="Proteomes" id="UP000235672">
    <property type="component" value="Unassembled WGS sequence"/>
</dbReference>
<accession>A0A2J6QL56</accession>
<keyword evidence="3" id="KW-1185">Reference proteome</keyword>
<name>A0A2J6QL56_9HELO</name>
<dbReference type="OrthoDB" id="5422613at2759"/>
<feature type="compositionally biased region" description="Acidic residues" evidence="1">
    <location>
        <begin position="77"/>
        <end position="98"/>
    </location>
</feature>